<keyword evidence="1" id="KW-0472">Membrane</keyword>
<dbReference type="PANTHER" id="PTHR23028:SF134">
    <property type="entry name" value="PUTATIVE (AFU_ORTHOLOGUE AFUA_4G08520)-RELATED"/>
    <property type="match status" value="1"/>
</dbReference>
<feature type="transmembrane region" description="Helical" evidence="1">
    <location>
        <begin position="50"/>
        <end position="69"/>
    </location>
</feature>
<evidence type="ECO:0000313" key="3">
    <source>
        <dbReference type="EMBL" id="SUJ28844.1"/>
    </source>
</evidence>
<accession>A0A380CU80</accession>
<gene>
    <name evidence="3" type="ORF">NCTC11388_04471</name>
</gene>
<organism evidence="3 4">
    <name type="scientific">Sphingobacterium spiritivorum</name>
    <name type="common">Flavobacterium spiritivorum</name>
    <dbReference type="NCBI Taxonomy" id="258"/>
    <lineage>
        <taxon>Bacteria</taxon>
        <taxon>Pseudomonadati</taxon>
        <taxon>Bacteroidota</taxon>
        <taxon>Sphingobacteriia</taxon>
        <taxon>Sphingobacteriales</taxon>
        <taxon>Sphingobacteriaceae</taxon>
        <taxon>Sphingobacterium</taxon>
    </lineage>
</organism>
<feature type="domain" description="Acyltransferase 3" evidence="2">
    <location>
        <begin position="10"/>
        <end position="271"/>
    </location>
</feature>
<dbReference type="InterPro" id="IPR050879">
    <property type="entry name" value="Acyltransferase_3"/>
</dbReference>
<keyword evidence="1" id="KW-1133">Transmembrane helix</keyword>
<keyword evidence="1" id="KW-0812">Transmembrane</keyword>
<feature type="transmembrane region" description="Helical" evidence="1">
    <location>
        <begin position="195"/>
        <end position="215"/>
    </location>
</feature>
<feature type="transmembrane region" description="Helical" evidence="1">
    <location>
        <begin position="256"/>
        <end position="280"/>
    </location>
</feature>
<feature type="transmembrane region" description="Helical" evidence="1">
    <location>
        <begin position="107"/>
        <end position="126"/>
    </location>
</feature>
<dbReference type="PANTHER" id="PTHR23028">
    <property type="entry name" value="ACETYLTRANSFERASE"/>
    <property type="match status" value="1"/>
</dbReference>
<feature type="transmembrane region" description="Helical" evidence="1">
    <location>
        <begin position="20"/>
        <end position="38"/>
    </location>
</feature>
<name>A0A380CU80_SPHSI</name>
<evidence type="ECO:0000259" key="2">
    <source>
        <dbReference type="Pfam" id="PF01757"/>
    </source>
</evidence>
<feature type="transmembrane region" description="Helical" evidence="1">
    <location>
        <begin position="227"/>
        <end position="244"/>
    </location>
</feature>
<proteinExistence type="predicted"/>
<reference evidence="3 4" key="1">
    <citation type="submission" date="2018-06" db="EMBL/GenBank/DDBJ databases">
        <authorList>
            <consortium name="Pathogen Informatics"/>
            <person name="Doyle S."/>
        </authorList>
    </citation>
    <scope>NUCLEOTIDE SEQUENCE [LARGE SCALE GENOMIC DNA]</scope>
    <source>
        <strain evidence="3 4">NCTC11388</strain>
    </source>
</reference>
<dbReference type="InterPro" id="IPR002656">
    <property type="entry name" value="Acyl_transf_3_dom"/>
</dbReference>
<evidence type="ECO:0000256" key="1">
    <source>
        <dbReference type="SAM" id="Phobius"/>
    </source>
</evidence>
<feature type="transmembrane region" description="Helical" evidence="1">
    <location>
        <begin position="138"/>
        <end position="156"/>
    </location>
</feature>
<dbReference type="EMBL" id="UGYW01000002">
    <property type="protein sequence ID" value="SUJ28844.1"/>
    <property type="molecule type" value="Genomic_DNA"/>
</dbReference>
<dbReference type="GO" id="GO:0016747">
    <property type="term" value="F:acyltransferase activity, transferring groups other than amino-acyl groups"/>
    <property type="evidence" value="ECO:0007669"/>
    <property type="project" value="InterPro"/>
</dbReference>
<dbReference type="Pfam" id="PF01757">
    <property type="entry name" value="Acyl_transf_3"/>
    <property type="match status" value="1"/>
</dbReference>
<dbReference type="AlphaFoldDB" id="A0A380CU80"/>
<dbReference type="Proteomes" id="UP000254893">
    <property type="component" value="Unassembled WGS sequence"/>
</dbReference>
<feature type="transmembrane region" description="Helical" evidence="1">
    <location>
        <begin position="168"/>
        <end position="189"/>
    </location>
</feature>
<evidence type="ECO:0000313" key="4">
    <source>
        <dbReference type="Proteomes" id="UP000254893"/>
    </source>
</evidence>
<protein>
    <recommendedName>
        <fullName evidence="2">Acyltransferase 3 domain-containing protein</fullName>
    </recommendedName>
</protein>
<feature type="transmembrane region" description="Helical" evidence="1">
    <location>
        <begin position="81"/>
        <end position="100"/>
    </location>
</feature>
<sequence>MMIVLIKWALSSFFISRAIRLHPLVVLGGILGLLGYFFDPFTGPEEVLSTSRMILIIVFTLVLIPFPVMKDKVYNMFGLNAPAWSLFWEYIANIVYALFLSRIRRTFLILLTVVAAAVLCYVSYTADGLSGGWGKGNFWEGGARIAYSFLAGLLIHRSKWILHSKLGFASLSILLILPFMMPFTSWNWLAESLVVLFYFPLLVSLGAGAVLSPSLQKICNFSGQISYPIYMTHYWGIWVFAHYYTQYKPSTEQLFYIIPVCVILLVLFAYLTMIIYDIPVRRYLSRKMRK</sequence>